<dbReference type="InterPro" id="IPR029063">
    <property type="entry name" value="SAM-dependent_MTases_sf"/>
</dbReference>
<comment type="caution">
    <text evidence="1">The sequence shown here is derived from an EMBL/GenBank/DDBJ whole genome shotgun (WGS) entry which is preliminary data.</text>
</comment>
<dbReference type="GO" id="GO:0008168">
    <property type="term" value="F:methyltransferase activity"/>
    <property type="evidence" value="ECO:0007669"/>
    <property type="project" value="UniProtKB-KW"/>
</dbReference>
<dbReference type="Pfam" id="PF04445">
    <property type="entry name" value="SAM_MT"/>
    <property type="match status" value="1"/>
</dbReference>
<gene>
    <name evidence="1" type="ORF">ACFQ4B_31045</name>
</gene>
<dbReference type="SUPFAM" id="SSF53335">
    <property type="entry name" value="S-adenosyl-L-methionine-dependent methyltransferases"/>
    <property type="match status" value="1"/>
</dbReference>
<keyword evidence="1" id="KW-0489">Methyltransferase</keyword>
<dbReference type="GO" id="GO:0032259">
    <property type="term" value="P:methylation"/>
    <property type="evidence" value="ECO:0007669"/>
    <property type="project" value="UniProtKB-KW"/>
</dbReference>
<dbReference type="Proteomes" id="UP001597180">
    <property type="component" value="Unassembled WGS sequence"/>
</dbReference>
<name>A0ABW3UUH4_9BACL</name>
<dbReference type="InterPro" id="IPR007536">
    <property type="entry name" value="16SrRNA_methylTrfase_J"/>
</dbReference>
<dbReference type="Gene3D" id="3.40.50.150">
    <property type="entry name" value="Vaccinia Virus protein VP39"/>
    <property type="match status" value="1"/>
</dbReference>
<keyword evidence="2" id="KW-1185">Reference proteome</keyword>
<dbReference type="PANTHER" id="PTHR36112:SF1">
    <property type="entry name" value="RIBOSOMAL RNA SMALL SUBUNIT METHYLTRANSFERASE J"/>
    <property type="match status" value="1"/>
</dbReference>
<keyword evidence="1" id="KW-0808">Transferase</keyword>
<accession>A0ABW3UUH4</accession>
<dbReference type="PANTHER" id="PTHR36112">
    <property type="entry name" value="RIBOSOMAL RNA SMALL SUBUNIT METHYLTRANSFERASE J"/>
    <property type="match status" value="1"/>
</dbReference>
<reference evidence="2" key="1">
    <citation type="journal article" date="2019" name="Int. J. Syst. Evol. Microbiol.">
        <title>The Global Catalogue of Microorganisms (GCM) 10K type strain sequencing project: providing services to taxonomists for standard genome sequencing and annotation.</title>
        <authorList>
            <consortium name="The Broad Institute Genomics Platform"/>
            <consortium name="The Broad Institute Genome Sequencing Center for Infectious Disease"/>
            <person name="Wu L."/>
            <person name="Ma J."/>
        </authorList>
    </citation>
    <scope>NUCLEOTIDE SEQUENCE [LARGE SCALE GENOMIC DNA]</scope>
    <source>
        <strain evidence="2">CCUG 53270</strain>
    </source>
</reference>
<evidence type="ECO:0000313" key="2">
    <source>
        <dbReference type="Proteomes" id="UP001597180"/>
    </source>
</evidence>
<evidence type="ECO:0000313" key="1">
    <source>
        <dbReference type="EMBL" id="MFD1224553.1"/>
    </source>
</evidence>
<dbReference type="EC" id="2.1.1.-" evidence="1"/>
<organism evidence="1 2">
    <name type="scientific">Paenibacillus vulneris</name>
    <dbReference type="NCBI Taxonomy" id="1133364"/>
    <lineage>
        <taxon>Bacteria</taxon>
        <taxon>Bacillati</taxon>
        <taxon>Bacillota</taxon>
        <taxon>Bacilli</taxon>
        <taxon>Bacillales</taxon>
        <taxon>Paenibacillaceae</taxon>
        <taxon>Paenibacillus</taxon>
    </lineage>
</organism>
<dbReference type="RefSeq" id="WP_345590972.1">
    <property type="nucleotide sequence ID" value="NZ_BAABJG010000026.1"/>
</dbReference>
<sequence length="265" mass="29996">MLITTSYDPRQEQLALAQRLLEQLKQMEGVTGPLRIVPRARLSLPQMRERYKEMDIVLVSRERIEYYHEQQPAMFFHPSTAAIRIKRLLNGEQDTLLHLAQVQPGDTVLDCTAGLGSDSIVFSFGAGEAGAVTALESSPLQCLLLQHGLGSYDSDIPGMIEAMRRIRTVQTDHLDFLRQQKDRSFDVVYFDPMFRKPIHESSSIRSIRGIADSRALSEEAVAEALRVARRTVVMKEHRDSGEFARLGFTELHRSTTKIAYGVIRL</sequence>
<protein>
    <submittedName>
        <fullName evidence="1">Class I SAM-dependent methyltransferase</fullName>
        <ecNumber evidence="1">2.1.1.-</ecNumber>
    </submittedName>
</protein>
<dbReference type="EMBL" id="JBHTLU010000046">
    <property type="protein sequence ID" value="MFD1224553.1"/>
    <property type="molecule type" value="Genomic_DNA"/>
</dbReference>
<proteinExistence type="predicted"/>